<evidence type="ECO:0000256" key="4">
    <source>
        <dbReference type="ARBA" id="ARBA00022692"/>
    </source>
</evidence>
<keyword evidence="11" id="KW-1185">Reference proteome</keyword>
<dbReference type="NCBIfam" id="TIGR01726">
    <property type="entry name" value="HEQRo_perm_3TM"/>
    <property type="match status" value="1"/>
</dbReference>
<evidence type="ECO:0000256" key="2">
    <source>
        <dbReference type="ARBA" id="ARBA00022448"/>
    </source>
</evidence>
<evidence type="ECO:0000259" key="9">
    <source>
        <dbReference type="PROSITE" id="PS50928"/>
    </source>
</evidence>
<dbReference type="Gene3D" id="1.10.3720.10">
    <property type="entry name" value="MetI-like"/>
    <property type="match status" value="1"/>
</dbReference>
<gene>
    <name evidence="10" type="ORF">FC60_GL001386</name>
</gene>
<dbReference type="InterPro" id="IPR035906">
    <property type="entry name" value="MetI-like_sf"/>
</dbReference>
<dbReference type="InterPro" id="IPR000515">
    <property type="entry name" value="MetI-like"/>
</dbReference>
<dbReference type="PATRIC" id="fig|1423749.3.peg.1430"/>
<dbReference type="CDD" id="cd06261">
    <property type="entry name" value="TM_PBP2"/>
    <property type="match status" value="1"/>
</dbReference>
<dbReference type="Proteomes" id="UP000051739">
    <property type="component" value="Unassembled WGS sequence"/>
</dbReference>
<comment type="similarity">
    <text evidence="8">Belongs to the binding-protein-dependent transport system permease family.</text>
</comment>
<keyword evidence="6 8" id="KW-1133">Transmembrane helix</keyword>
<reference evidence="10 11" key="1">
    <citation type="journal article" date="2015" name="Genome Announc.">
        <title>Expanding the biotechnology potential of lactobacilli through comparative genomics of 213 strains and associated genera.</title>
        <authorList>
            <person name="Sun Z."/>
            <person name="Harris H.M."/>
            <person name="McCann A."/>
            <person name="Guo C."/>
            <person name="Argimon S."/>
            <person name="Zhang W."/>
            <person name="Yang X."/>
            <person name="Jeffery I.B."/>
            <person name="Cooney J.C."/>
            <person name="Kagawa T.F."/>
            <person name="Liu W."/>
            <person name="Song Y."/>
            <person name="Salvetti E."/>
            <person name="Wrobel A."/>
            <person name="Rasinkangas P."/>
            <person name="Parkhill J."/>
            <person name="Rea M.C."/>
            <person name="O'Sullivan O."/>
            <person name="Ritari J."/>
            <person name="Douillard F.P."/>
            <person name="Paul Ross R."/>
            <person name="Yang R."/>
            <person name="Briner A.E."/>
            <person name="Felis G.E."/>
            <person name="de Vos W.M."/>
            <person name="Barrangou R."/>
            <person name="Klaenhammer T.R."/>
            <person name="Caufield P.W."/>
            <person name="Cui Y."/>
            <person name="Zhang H."/>
            <person name="O'Toole P.W."/>
        </authorList>
    </citation>
    <scope>NUCLEOTIDE SEQUENCE [LARGE SCALE GENOMIC DNA]</scope>
    <source>
        <strain evidence="10 11">DSM 16045</strain>
    </source>
</reference>
<dbReference type="Pfam" id="PF00528">
    <property type="entry name" value="BPD_transp_1"/>
    <property type="match status" value="1"/>
</dbReference>
<dbReference type="GO" id="GO:0043190">
    <property type="term" value="C:ATP-binding cassette (ABC) transporter complex"/>
    <property type="evidence" value="ECO:0007669"/>
    <property type="project" value="InterPro"/>
</dbReference>
<sequence length="216" mass="24198">MNLNYLGELFLQIGRYVPQTVGMALAAMVIAIALGALLTIMYSFKATNWFVRLYLLIFRGFPTLVILFVAYFGIPELLNTGSSVSPLAAAIFCFALKEAAYLEEIFRSGLSSVDGGQVEAGRSLGLSNQKVYRFIVIPQAIRIMIPNIGNTFIGLLKETSLAFSIGVTELFGEGKLIASENFQYFEVYVVVGIWYVILILIYTIFQQFLERRYSQY</sequence>
<keyword evidence="5" id="KW-0029">Amino-acid transport</keyword>
<dbReference type="RefSeq" id="WP_056936869.1">
    <property type="nucleotide sequence ID" value="NZ_AZFN01000005.1"/>
</dbReference>
<organism evidence="10 11">
    <name type="scientific">Limosilactobacillus gastricus DSM 16045</name>
    <dbReference type="NCBI Taxonomy" id="1423749"/>
    <lineage>
        <taxon>Bacteria</taxon>
        <taxon>Bacillati</taxon>
        <taxon>Bacillota</taxon>
        <taxon>Bacilli</taxon>
        <taxon>Lactobacillales</taxon>
        <taxon>Lactobacillaceae</taxon>
        <taxon>Limosilactobacillus</taxon>
    </lineage>
</organism>
<protein>
    <submittedName>
        <fullName evidence="10">Transport system membrane protein</fullName>
    </submittedName>
</protein>
<proteinExistence type="inferred from homology"/>
<dbReference type="PANTHER" id="PTHR30614:SF0">
    <property type="entry name" value="L-CYSTINE TRANSPORT SYSTEM PERMEASE PROTEIN TCYL"/>
    <property type="match status" value="1"/>
</dbReference>
<accession>A0A0R1VC75</accession>
<dbReference type="InterPro" id="IPR010065">
    <property type="entry name" value="AA_ABC_transptr_permease_3TM"/>
</dbReference>
<name>A0A0R1VC75_9LACO</name>
<evidence type="ECO:0000256" key="6">
    <source>
        <dbReference type="ARBA" id="ARBA00022989"/>
    </source>
</evidence>
<dbReference type="AlphaFoldDB" id="A0A0R1VC75"/>
<comment type="caution">
    <text evidence="10">The sequence shown here is derived from an EMBL/GenBank/DDBJ whole genome shotgun (WGS) entry which is preliminary data.</text>
</comment>
<feature type="transmembrane region" description="Helical" evidence="8">
    <location>
        <begin position="20"/>
        <end position="41"/>
    </location>
</feature>
<dbReference type="EMBL" id="AZFN01000005">
    <property type="protein sequence ID" value="KRM03090.1"/>
    <property type="molecule type" value="Genomic_DNA"/>
</dbReference>
<evidence type="ECO:0000256" key="5">
    <source>
        <dbReference type="ARBA" id="ARBA00022970"/>
    </source>
</evidence>
<feature type="domain" description="ABC transmembrane type-1" evidence="9">
    <location>
        <begin position="17"/>
        <end position="206"/>
    </location>
</feature>
<dbReference type="GO" id="GO:0015184">
    <property type="term" value="F:L-cystine transmembrane transporter activity"/>
    <property type="evidence" value="ECO:0007669"/>
    <property type="project" value="TreeGrafter"/>
</dbReference>
<feature type="transmembrane region" description="Helical" evidence="8">
    <location>
        <begin position="185"/>
        <end position="205"/>
    </location>
</feature>
<dbReference type="PROSITE" id="PS50928">
    <property type="entry name" value="ABC_TM1"/>
    <property type="match status" value="1"/>
</dbReference>
<dbReference type="SUPFAM" id="SSF161098">
    <property type="entry name" value="MetI-like"/>
    <property type="match status" value="1"/>
</dbReference>
<evidence type="ECO:0000256" key="7">
    <source>
        <dbReference type="ARBA" id="ARBA00023136"/>
    </source>
</evidence>
<feature type="transmembrane region" description="Helical" evidence="8">
    <location>
        <begin position="53"/>
        <end position="74"/>
    </location>
</feature>
<evidence type="ECO:0000256" key="8">
    <source>
        <dbReference type="RuleBase" id="RU363032"/>
    </source>
</evidence>
<comment type="subcellular location">
    <subcellularLocation>
        <location evidence="1 8">Cell membrane</location>
        <topology evidence="1 8">Multi-pass membrane protein</topology>
    </subcellularLocation>
</comment>
<dbReference type="PANTHER" id="PTHR30614">
    <property type="entry name" value="MEMBRANE COMPONENT OF AMINO ACID ABC TRANSPORTER"/>
    <property type="match status" value="1"/>
</dbReference>
<evidence type="ECO:0000256" key="3">
    <source>
        <dbReference type="ARBA" id="ARBA00022475"/>
    </source>
</evidence>
<evidence type="ECO:0000313" key="10">
    <source>
        <dbReference type="EMBL" id="KRM03090.1"/>
    </source>
</evidence>
<keyword evidence="4 8" id="KW-0812">Transmembrane</keyword>
<evidence type="ECO:0000313" key="11">
    <source>
        <dbReference type="Proteomes" id="UP000051739"/>
    </source>
</evidence>
<dbReference type="InterPro" id="IPR043429">
    <property type="entry name" value="ArtM/GltK/GlnP/TcyL/YhdX-like"/>
</dbReference>
<evidence type="ECO:0000256" key="1">
    <source>
        <dbReference type="ARBA" id="ARBA00004651"/>
    </source>
</evidence>
<keyword evidence="2 8" id="KW-0813">Transport</keyword>
<keyword evidence="3" id="KW-1003">Cell membrane</keyword>
<keyword evidence="7 8" id="KW-0472">Membrane</keyword>